<name>A0AAE1YWL9_9LAMI</name>
<dbReference type="EMBL" id="JACGWO010000001">
    <property type="protein sequence ID" value="KAK4437363.1"/>
    <property type="molecule type" value="Genomic_DNA"/>
</dbReference>
<feature type="transmembrane region" description="Helical" evidence="1">
    <location>
        <begin position="23"/>
        <end position="41"/>
    </location>
</feature>
<reference evidence="2" key="2">
    <citation type="journal article" date="2024" name="Plant">
        <title>Genomic evolution and insights into agronomic trait innovations of Sesamum species.</title>
        <authorList>
            <person name="Miao H."/>
            <person name="Wang L."/>
            <person name="Qu L."/>
            <person name="Liu H."/>
            <person name="Sun Y."/>
            <person name="Le M."/>
            <person name="Wang Q."/>
            <person name="Wei S."/>
            <person name="Zheng Y."/>
            <person name="Lin W."/>
            <person name="Duan Y."/>
            <person name="Cao H."/>
            <person name="Xiong S."/>
            <person name="Wang X."/>
            <person name="Wei L."/>
            <person name="Li C."/>
            <person name="Ma Q."/>
            <person name="Ju M."/>
            <person name="Zhao R."/>
            <person name="Li G."/>
            <person name="Mu C."/>
            <person name="Tian Q."/>
            <person name="Mei H."/>
            <person name="Zhang T."/>
            <person name="Gao T."/>
            <person name="Zhang H."/>
        </authorList>
    </citation>
    <scope>NUCLEOTIDE SEQUENCE</scope>
    <source>
        <strain evidence="2">3651</strain>
    </source>
</reference>
<keyword evidence="1" id="KW-0472">Membrane</keyword>
<evidence type="ECO:0000313" key="3">
    <source>
        <dbReference type="Proteomes" id="UP001293254"/>
    </source>
</evidence>
<keyword evidence="3" id="KW-1185">Reference proteome</keyword>
<dbReference type="AlphaFoldDB" id="A0AAE1YWL9"/>
<gene>
    <name evidence="2" type="ORF">Salat_0070200</name>
</gene>
<organism evidence="2 3">
    <name type="scientific">Sesamum alatum</name>
    <dbReference type="NCBI Taxonomy" id="300844"/>
    <lineage>
        <taxon>Eukaryota</taxon>
        <taxon>Viridiplantae</taxon>
        <taxon>Streptophyta</taxon>
        <taxon>Embryophyta</taxon>
        <taxon>Tracheophyta</taxon>
        <taxon>Spermatophyta</taxon>
        <taxon>Magnoliopsida</taxon>
        <taxon>eudicotyledons</taxon>
        <taxon>Gunneridae</taxon>
        <taxon>Pentapetalae</taxon>
        <taxon>asterids</taxon>
        <taxon>lamiids</taxon>
        <taxon>Lamiales</taxon>
        <taxon>Pedaliaceae</taxon>
        <taxon>Sesamum</taxon>
    </lineage>
</organism>
<evidence type="ECO:0000256" key="1">
    <source>
        <dbReference type="SAM" id="Phobius"/>
    </source>
</evidence>
<evidence type="ECO:0000313" key="2">
    <source>
        <dbReference type="EMBL" id="KAK4437363.1"/>
    </source>
</evidence>
<protein>
    <recommendedName>
        <fullName evidence="4">Transmembrane protein</fullName>
    </recommendedName>
</protein>
<sequence length="150" mass="15995">MAWARAHVGIIGVDKLGARIGDIGLYSSFGLGWVVVWVVILRTVGFWDVGVYCGGFVGKRLLGVGCAVVGSIGLEEVVVGVLDFSLDGLGKWVIGLPLMFVGLSWCGSVLVGWITGLQFEEKLRVMGRVMGCVTCSISFGVDMSGCWSRF</sequence>
<accession>A0AAE1YWL9</accession>
<dbReference type="Proteomes" id="UP001293254">
    <property type="component" value="Unassembled WGS sequence"/>
</dbReference>
<keyword evidence="1" id="KW-1133">Transmembrane helix</keyword>
<proteinExistence type="predicted"/>
<evidence type="ECO:0008006" key="4">
    <source>
        <dbReference type="Google" id="ProtNLM"/>
    </source>
</evidence>
<comment type="caution">
    <text evidence="2">The sequence shown here is derived from an EMBL/GenBank/DDBJ whole genome shotgun (WGS) entry which is preliminary data.</text>
</comment>
<keyword evidence="1" id="KW-0812">Transmembrane</keyword>
<feature type="transmembrane region" description="Helical" evidence="1">
    <location>
        <begin position="94"/>
        <end position="116"/>
    </location>
</feature>
<reference evidence="2" key="1">
    <citation type="submission" date="2020-06" db="EMBL/GenBank/DDBJ databases">
        <authorList>
            <person name="Li T."/>
            <person name="Hu X."/>
            <person name="Zhang T."/>
            <person name="Song X."/>
            <person name="Zhang H."/>
            <person name="Dai N."/>
            <person name="Sheng W."/>
            <person name="Hou X."/>
            <person name="Wei L."/>
        </authorList>
    </citation>
    <scope>NUCLEOTIDE SEQUENCE</scope>
    <source>
        <strain evidence="2">3651</strain>
        <tissue evidence="2">Leaf</tissue>
    </source>
</reference>